<comment type="caution">
    <text evidence="2">The sequence shown here is derived from an EMBL/GenBank/DDBJ whole genome shotgun (WGS) entry which is preliminary data.</text>
</comment>
<gene>
    <name evidence="2" type="ORF">GCM10007391_19990</name>
</gene>
<dbReference type="EMBL" id="BMXP01000004">
    <property type="protein sequence ID" value="GGW86320.1"/>
    <property type="molecule type" value="Genomic_DNA"/>
</dbReference>
<organism evidence="2 3">
    <name type="scientific">Alteromonas halophila</name>
    <dbReference type="NCBI Taxonomy" id="516698"/>
    <lineage>
        <taxon>Bacteria</taxon>
        <taxon>Pseudomonadati</taxon>
        <taxon>Pseudomonadota</taxon>
        <taxon>Gammaproteobacteria</taxon>
        <taxon>Alteromonadales</taxon>
        <taxon>Alteromonadaceae</taxon>
        <taxon>Alteromonas/Salinimonas group</taxon>
        <taxon>Alteromonas</taxon>
    </lineage>
</organism>
<dbReference type="Pfam" id="PF14238">
    <property type="entry name" value="DUF4340"/>
    <property type="match status" value="1"/>
</dbReference>
<accession>A0A918JKT3</accession>
<reference evidence="2" key="1">
    <citation type="journal article" date="2014" name="Int. J. Syst. Evol. Microbiol.">
        <title>Complete genome sequence of Corynebacterium casei LMG S-19264T (=DSM 44701T), isolated from a smear-ripened cheese.</title>
        <authorList>
            <consortium name="US DOE Joint Genome Institute (JGI-PGF)"/>
            <person name="Walter F."/>
            <person name="Albersmeier A."/>
            <person name="Kalinowski J."/>
            <person name="Ruckert C."/>
        </authorList>
    </citation>
    <scope>NUCLEOTIDE SEQUENCE</scope>
    <source>
        <strain evidence="2">KCTC 22164</strain>
    </source>
</reference>
<evidence type="ECO:0000259" key="1">
    <source>
        <dbReference type="Pfam" id="PF14238"/>
    </source>
</evidence>
<evidence type="ECO:0000313" key="3">
    <source>
        <dbReference type="Proteomes" id="UP000631300"/>
    </source>
</evidence>
<dbReference type="RefSeq" id="WP_189406043.1">
    <property type="nucleotide sequence ID" value="NZ_BMXP01000004.1"/>
</dbReference>
<dbReference type="Proteomes" id="UP000631300">
    <property type="component" value="Unassembled WGS sequence"/>
</dbReference>
<proteinExistence type="predicted"/>
<keyword evidence="3" id="KW-1185">Reference proteome</keyword>
<name>A0A918JKT3_9ALTE</name>
<dbReference type="AlphaFoldDB" id="A0A918JKT3"/>
<evidence type="ECO:0000313" key="2">
    <source>
        <dbReference type="EMBL" id="GGW86320.1"/>
    </source>
</evidence>
<dbReference type="InterPro" id="IPR025641">
    <property type="entry name" value="DUF4340"/>
</dbReference>
<protein>
    <recommendedName>
        <fullName evidence="1">DUF4340 domain-containing protein</fullName>
    </recommendedName>
</protein>
<feature type="domain" description="DUF4340" evidence="1">
    <location>
        <begin position="74"/>
        <end position="251"/>
    </location>
</feature>
<sequence length="333" mass="37330">MNWRIFILALLTVASASAAYYLLSSRPQLDQPQSAPVLRGLTEDAATISEVRVSDAQGIRFSARLVKDQWQATHLDSDATFPVNQTRLRDLVEKLTQARIAERKTSNQAYYDRLGVGDIDNAESASVRVTLMTATTRYSLIVGKASEHGQGQFVRERGAPQVLLTDTVIPLPRTTTDWLRQDIVPFTADEITQISIDNGEENVMLLNRADDQQWIWAQRPEERELRYPSVLTDTVLNMVAINFESVMVFRPDHFKNKSDLTTITFMLSDGRQIEAWLSGADDNGNHQLRLLADNASWLSNWVFTLAPYQAEALTPHADTLLKSVPAEPEATDG</sequence>
<reference evidence="2" key="2">
    <citation type="submission" date="2020-09" db="EMBL/GenBank/DDBJ databases">
        <authorList>
            <person name="Sun Q."/>
            <person name="Kim S."/>
        </authorList>
    </citation>
    <scope>NUCLEOTIDE SEQUENCE</scope>
    <source>
        <strain evidence="2">KCTC 22164</strain>
    </source>
</reference>